<proteinExistence type="inferred from homology"/>
<evidence type="ECO:0000259" key="6">
    <source>
        <dbReference type="Pfam" id="PF08281"/>
    </source>
</evidence>
<evidence type="ECO:0000259" key="5">
    <source>
        <dbReference type="Pfam" id="PF04542"/>
    </source>
</evidence>
<dbReference type="EMBL" id="ABVL01000021">
    <property type="protein sequence ID" value="EDY17282.1"/>
    <property type="molecule type" value="Genomic_DNA"/>
</dbReference>
<dbReference type="Gene3D" id="1.10.10.10">
    <property type="entry name" value="Winged helix-like DNA-binding domain superfamily/Winged helix DNA-binding domain"/>
    <property type="match status" value="1"/>
</dbReference>
<keyword evidence="8" id="KW-1185">Reference proteome</keyword>
<evidence type="ECO:0000256" key="1">
    <source>
        <dbReference type="ARBA" id="ARBA00010641"/>
    </source>
</evidence>
<dbReference type="Gene3D" id="1.10.1740.10">
    <property type="match status" value="1"/>
</dbReference>
<comment type="similarity">
    <text evidence="1">Belongs to the sigma-70 factor family. ECF subfamily.</text>
</comment>
<dbReference type="Pfam" id="PF08281">
    <property type="entry name" value="Sigma70_r4_2"/>
    <property type="match status" value="1"/>
</dbReference>
<dbReference type="NCBIfam" id="TIGR02989">
    <property type="entry name" value="Sig-70_gvs1"/>
    <property type="match status" value="1"/>
</dbReference>
<evidence type="ECO:0000313" key="7">
    <source>
        <dbReference type="EMBL" id="EDY17282.1"/>
    </source>
</evidence>
<dbReference type="InterPro" id="IPR036388">
    <property type="entry name" value="WH-like_DNA-bd_sf"/>
</dbReference>
<evidence type="ECO:0000256" key="3">
    <source>
        <dbReference type="ARBA" id="ARBA00023082"/>
    </source>
</evidence>
<dbReference type="InterPro" id="IPR039425">
    <property type="entry name" value="RNA_pol_sigma-70-like"/>
</dbReference>
<feature type="domain" description="RNA polymerase sigma-70 region 2" evidence="5">
    <location>
        <begin position="17"/>
        <end position="82"/>
    </location>
</feature>
<keyword evidence="4" id="KW-0804">Transcription</keyword>
<gene>
    <name evidence="7" type="ORF">CfE428DRAFT_5129</name>
</gene>
<dbReference type="InterPro" id="IPR014284">
    <property type="entry name" value="RNA_pol_sigma-70_dom"/>
</dbReference>
<dbReference type="Proteomes" id="UP000005824">
    <property type="component" value="Unassembled WGS sequence"/>
</dbReference>
<dbReference type="STRING" id="497964.CfE428DRAFT_5129"/>
<dbReference type="PANTHER" id="PTHR43133">
    <property type="entry name" value="RNA POLYMERASE ECF-TYPE SIGMA FACTO"/>
    <property type="match status" value="1"/>
</dbReference>
<name>B4D889_9BACT</name>
<dbReference type="InterPro" id="IPR007627">
    <property type="entry name" value="RNA_pol_sigma70_r2"/>
</dbReference>
<dbReference type="CDD" id="cd06171">
    <property type="entry name" value="Sigma70_r4"/>
    <property type="match status" value="1"/>
</dbReference>
<accession>B4D889</accession>
<dbReference type="InParanoid" id="B4D889"/>
<dbReference type="InterPro" id="IPR013324">
    <property type="entry name" value="RNA_pol_sigma_r3/r4-like"/>
</dbReference>
<dbReference type="GO" id="GO:0016987">
    <property type="term" value="F:sigma factor activity"/>
    <property type="evidence" value="ECO:0007669"/>
    <property type="project" value="UniProtKB-KW"/>
</dbReference>
<dbReference type="AlphaFoldDB" id="B4D889"/>
<evidence type="ECO:0000256" key="4">
    <source>
        <dbReference type="ARBA" id="ARBA00023163"/>
    </source>
</evidence>
<dbReference type="eggNOG" id="COG1595">
    <property type="taxonomic scope" value="Bacteria"/>
</dbReference>
<dbReference type="Pfam" id="PF04542">
    <property type="entry name" value="Sigma70_r2"/>
    <property type="match status" value="1"/>
</dbReference>
<reference evidence="7 8" key="1">
    <citation type="journal article" date="2011" name="J. Bacteriol.">
        <title>Genome sequence of Chthoniobacter flavus Ellin428, an aerobic heterotrophic soil bacterium.</title>
        <authorList>
            <person name="Kant R."/>
            <person name="van Passel M.W."/>
            <person name="Palva A."/>
            <person name="Lucas S."/>
            <person name="Lapidus A."/>
            <person name="Glavina Del Rio T."/>
            <person name="Dalin E."/>
            <person name="Tice H."/>
            <person name="Bruce D."/>
            <person name="Goodwin L."/>
            <person name="Pitluck S."/>
            <person name="Larimer F.W."/>
            <person name="Land M.L."/>
            <person name="Hauser L."/>
            <person name="Sangwan P."/>
            <person name="de Vos W.M."/>
            <person name="Janssen P.H."/>
            <person name="Smidt H."/>
        </authorList>
    </citation>
    <scope>NUCLEOTIDE SEQUENCE [LARGE SCALE GENOMIC DNA]</scope>
    <source>
        <strain evidence="7 8">Ellin428</strain>
    </source>
</reference>
<dbReference type="InterPro" id="IPR013249">
    <property type="entry name" value="RNA_pol_sigma70_r4_t2"/>
</dbReference>
<dbReference type="NCBIfam" id="TIGR02937">
    <property type="entry name" value="sigma70-ECF"/>
    <property type="match status" value="1"/>
</dbReference>
<comment type="caution">
    <text evidence="7">The sequence shown here is derived from an EMBL/GenBank/DDBJ whole genome shotgun (WGS) entry which is preliminary data.</text>
</comment>
<dbReference type="InterPro" id="IPR014331">
    <property type="entry name" value="RNA_pol_sigma70_ECF_RHOBA"/>
</dbReference>
<feature type="domain" description="RNA polymerase sigma factor 70 region 4 type 2" evidence="6">
    <location>
        <begin position="115"/>
        <end position="165"/>
    </location>
</feature>
<dbReference type="PANTHER" id="PTHR43133:SF51">
    <property type="entry name" value="RNA POLYMERASE SIGMA FACTOR"/>
    <property type="match status" value="1"/>
</dbReference>
<keyword evidence="2" id="KW-0805">Transcription regulation</keyword>
<dbReference type="SUPFAM" id="SSF88659">
    <property type="entry name" value="Sigma3 and sigma4 domains of RNA polymerase sigma factors"/>
    <property type="match status" value="1"/>
</dbReference>
<protein>
    <submittedName>
        <fullName evidence="7">RNA polymerase, sigma-24 subunit, ECF subfamily</fullName>
    </submittedName>
</protein>
<evidence type="ECO:0000313" key="8">
    <source>
        <dbReference type="Proteomes" id="UP000005824"/>
    </source>
</evidence>
<dbReference type="GO" id="GO:0003677">
    <property type="term" value="F:DNA binding"/>
    <property type="evidence" value="ECO:0007669"/>
    <property type="project" value="InterPro"/>
</dbReference>
<sequence length="178" mass="19858">MPSAPASPEQTALVQSLFVQHLPALRGFVLSLVSDFSLVDDIVQETFLVITAKAATFQRGTNFRAWAWTIARYKVLQTLEKHAPVPDRLAPEVLEALAAHGTAETWYSDEQLQHLAKCMEGLAPKAREAVELRYQQAHRPPEIATRLGWTVESVHVALSRARVFLRDCVTQRMLAANS</sequence>
<dbReference type="RefSeq" id="WP_006982450.1">
    <property type="nucleotide sequence ID" value="NZ_ABVL01000021.1"/>
</dbReference>
<organism evidence="7 8">
    <name type="scientific">Chthoniobacter flavus Ellin428</name>
    <dbReference type="NCBI Taxonomy" id="497964"/>
    <lineage>
        <taxon>Bacteria</taxon>
        <taxon>Pseudomonadati</taxon>
        <taxon>Verrucomicrobiota</taxon>
        <taxon>Spartobacteria</taxon>
        <taxon>Chthoniobacterales</taxon>
        <taxon>Chthoniobacteraceae</taxon>
        <taxon>Chthoniobacter</taxon>
    </lineage>
</organism>
<evidence type="ECO:0000256" key="2">
    <source>
        <dbReference type="ARBA" id="ARBA00023015"/>
    </source>
</evidence>
<dbReference type="GO" id="GO:0006352">
    <property type="term" value="P:DNA-templated transcription initiation"/>
    <property type="evidence" value="ECO:0007669"/>
    <property type="project" value="InterPro"/>
</dbReference>
<keyword evidence="3" id="KW-0731">Sigma factor</keyword>
<dbReference type="SUPFAM" id="SSF88946">
    <property type="entry name" value="Sigma2 domain of RNA polymerase sigma factors"/>
    <property type="match status" value="1"/>
</dbReference>
<dbReference type="InterPro" id="IPR013325">
    <property type="entry name" value="RNA_pol_sigma_r2"/>
</dbReference>